<evidence type="ECO:0000256" key="9">
    <source>
        <dbReference type="SAM" id="MobiDB-lite"/>
    </source>
</evidence>
<dbReference type="SUPFAM" id="SSF52540">
    <property type="entry name" value="P-loop containing nucleoside triphosphate hydrolases"/>
    <property type="match status" value="1"/>
</dbReference>
<dbReference type="Pfam" id="PF25601">
    <property type="entry name" value="AAA_lid_14"/>
    <property type="match status" value="1"/>
</dbReference>
<keyword evidence="2" id="KW-0547">Nucleotide-binding</keyword>
<evidence type="ECO:0000256" key="1">
    <source>
        <dbReference type="ARBA" id="ARBA00022553"/>
    </source>
</evidence>
<dbReference type="EMBL" id="FRFG01000011">
    <property type="protein sequence ID" value="SHO55072.1"/>
    <property type="molecule type" value="Genomic_DNA"/>
</dbReference>
<dbReference type="Pfam" id="PF02954">
    <property type="entry name" value="HTH_8"/>
    <property type="match status" value="1"/>
</dbReference>
<keyword evidence="5" id="KW-0805">Transcription regulation</keyword>
<dbReference type="SMART" id="SM00382">
    <property type="entry name" value="AAA"/>
    <property type="match status" value="1"/>
</dbReference>
<dbReference type="Pfam" id="PF00158">
    <property type="entry name" value="Sigma54_activat"/>
    <property type="match status" value="1"/>
</dbReference>
<evidence type="ECO:0000256" key="7">
    <source>
        <dbReference type="ARBA" id="ARBA00023163"/>
    </source>
</evidence>
<keyword evidence="6" id="KW-0238">DNA-binding</keyword>
<dbReference type="RefSeq" id="WP_073579975.1">
    <property type="nucleotide sequence ID" value="NZ_AP024897.1"/>
</dbReference>
<dbReference type="FunFam" id="3.40.50.300:FF:000006">
    <property type="entry name" value="DNA-binding transcriptional regulator NtrC"/>
    <property type="match status" value="1"/>
</dbReference>
<dbReference type="InterPro" id="IPR058031">
    <property type="entry name" value="AAA_lid_NorR"/>
</dbReference>
<dbReference type="InterPro" id="IPR009057">
    <property type="entry name" value="Homeodomain-like_sf"/>
</dbReference>
<dbReference type="STRING" id="1117707.VQ7734_00791"/>
<dbReference type="PROSITE" id="PS00676">
    <property type="entry name" value="SIGMA54_INTERACT_2"/>
    <property type="match status" value="1"/>
</dbReference>
<dbReference type="PANTHER" id="PTHR32071:SF117">
    <property type="entry name" value="PTS-DEPENDENT DIHYDROXYACETONE KINASE OPERON REGULATORY PROTEIN-RELATED"/>
    <property type="match status" value="1"/>
</dbReference>
<dbReference type="CDD" id="cd17572">
    <property type="entry name" value="REC_NtrC1-like"/>
    <property type="match status" value="1"/>
</dbReference>
<name>A0A1M7YR16_9VIBR</name>
<keyword evidence="4" id="KW-0902">Two-component regulatory system</keyword>
<keyword evidence="1 8" id="KW-0597">Phosphoprotein</keyword>
<dbReference type="PANTHER" id="PTHR32071">
    <property type="entry name" value="TRANSCRIPTIONAL REGULATORY PROTEIN"/>
    <property type="match status" value="1"/>
</dbReference>
<reference evidence="13" key="1">
    <citation type="submission" date="2016-12" db="EMBL/GenBank/DDBJ databases">
        <authorList>
            <person name="Rodrigo-Torres L."/>
            <person name="Arahal R.D."/>
            <person name="Lucena T."/>
        </authorList>
    </citation>
    <scope>NUCLEOTIDE SEQUENCE [LARGE SCALE GENOMIC DNA]</scope>
</reference>
<proteinExistence type="predicted"/>
<sequence>MRNKVLLVEDSSSLAILYKQYVKDEPFDLFHLETGAEAIDFIGKQKPQVVILDLKLPDMSGEKVLDWISEHEIPTVVIIATAHGSVDIAVNLMQKGADDFIEKPINADRLKTSINLHLQRSKLAHLVEDMEHRYSRKNFHGFIGSSLPMQAVYKIVESVAPTTASVFIIGESGTGKEVCAEAIHEHSQRQNKPFVALNCGAIPRDLLESEIFGHMKGAFTGATTDRKGAASQADGGTLFLDELCEMELDMQKKLLRFLQSGTFTPLGGSREQKVDVRIICATNRDPLEEVEAGRFREDLYYRVNVVPVEMPPLRDRGNDIIALAQNFLVRYAKQDKKRFTAISRDAQSLLKKYHWPGNVRQLQNIMRNIVVLNNDATVNAEHLPEQIKQKRPSPGSSQNNRDAGQRTNRQAVVDAIRETPAPPLQETIHRPPEIAKAAATETETETETEVSPAVITSPTIRPMWQVERETIQQAIDYCDGNVLNAAVLLELSPSTVYRKKQAWETEQDEFISKE</sequence>
<dbReference type="Gene3D" id="3.40.50.300">
    <property type="entry name" value="P-loop containing nucleotide triphosphate hydrolases"/>
    <property type="match status" value="1"/>
</dbReference>
<dbReference type="InterPro" id="IPR002078">
    <property type="entry name" value="Sigma_54_int"/>
</dbReference>
<dbReference type="FunFam" id="1.10.8.60:FF:000120">
    <property type="entry name" value="Sigma-54-dependent Fis family transcriptional regulator"/>
    <property type="match status" value="1"/>
</dbReference>
<dbReference type="GO" id="GO:0005524">
    <property type="term" value="F:ATP binding"/>
    <property type="evidence" value="ECO:0007669"/>
    <property type="project" value="UniProtKB-KW"/>
</dbReference>
<evidence type="ECO:0000259" key="11">
    <source>
        <dbReference type="PROSITE" id="PS50110"/>
    </source>
</evidence>
<evidence type="ECO:0000256" key="3">
    <source>
        <dbReference type="ARBA" id="ARBA00022840"/>
    </source>
</evidence>
<keyword evidence="7" id="KW-0804">Transcription</keyword>
<dbReference type="InterPro" id="IPR001789">
    <property type="entry name" value="Sig_transdc_resp-reg_receiver"/>
</dbReference>
<dbReference type="InterPro" id="IPR025943">
    <property type="entry name" value="Sigma_54_int_dom_ATP-bd_2"/>
</dbReference>
<evidence type="ECO:0000256" key="8">
    <source>
        <dbReference type="PROSITE-ProRule" id="PRU00169"/>
    </source>
</evidence>
<dbReference type="InterPro" id="IPR025944">
    <property type="entry name" value="Sigma_54_int_dom_CS"/>
</dbReference>
<dbReference type="OrthoDB" id="9804019at2"/>
<dbReference type="PROSITE" id="PS00688">
    <property type="entry name" value="SIGMA54_INTERACT_3"/>
    <property type="match status" value="1"/>
</dbReference>
<dbReference type="InterPro" id="IPR002197">
    <property type="entry name" value="HTH_Fis"/>
</dbReference>
<evidence type="ECO:0000259" key="10">
    <source>
        <dbReference type="PROSITE" id="PS50045"/>
    </source>
</evidence>
<dbReference type="InterPro" id="IPR003593">
    <property type="entry name" value="AAA+_ATPase"/>
</dbReference>
<dbReference type="GO" id="GO:0043565">
    <property type="term" value="F:sequence-specific DNA binding"/>
    <property type="evidence" value="ECO:0007669"/>
    <property type="project" value="InterPro"/>
</dbReference>
<feature type="domain" description="Sigma-54 factor interaction" evidence="10">
    <location>
        <begin position="142"/>
        <end position="371"/>
    </location>
</feature>
<dbReference type="Proteomes" id="UP000184600">
    <property type="component" value="Unassembled WGS sequence"/>
</dbReference>
<evidence type="ECO:0000256" key="4">
    <source>
        <dbReference type="ARBA" id="ARBA00023012"/>
    </source>
</evidence>
<evidence type="ECO:0000256" key="5">
    <source>
        <dbReference type="ARBA" id="ARBA00023015"/>
    </source>
</evidence>
<dbReference type="InterPro" id="IPR011006">
    <property type="entry name" value="CheY-like_superfamily"/>
</dbReference>
<dbReference type="PROSITE" id="PS50045">
    <property type="entry name" value="SIGMA54_INTERACT_4"/>
    <property type="match status" value="1"/>
</dbReference>
<dbReference type="Gene3D" id="3.40.50.2300">
    <property type="match status" value="1"/>
</dbReference>
<evidence type="ECO:0000313" key="12">
    <source>
        <dbReference type="EMBL" id="SHO55072.1"/>
    </source>
</evidence>
<dbReference type="SUPFAM" id="SSF46689">
    <property type="entry name" value="Homeodomain-like"/>
    <property type="match status" value="1"/>
</dbReference>
<feature type="domain" description="Response regulatory" evidence="11">
    <location>
        <begin position="4"/>
        <end position="118"/>
    </location>
</feature>
<dbReference type="SMART" id="SM00448">
    <property type="entry name" value="REC"/>
    <property type="match status" value="1"/>
</dbReference>
<keyword evidence="3" id="KW-0067">ATP-binding</keyword>
<dbReference type="GO" id="GO:0006355">
    <property type="term" value="P:regulation of DNA-templated transcription"/>
    <property type="evidence" value="ECO:0007669"/>
    <property type="project" value="InterPro"/>
</dbReference>
<gene>
    <name evidence="12" type="primary">luxO_1</name>
    <name evidence="12" type="ORF">VQ7734_00791</name>
</gene>
<accession>A0A1M7YR16</accession>
<dbReference type="SUPFAM" id="SSF52172">
    <property type="entry name" value="CheY-like"/>
    <property type="match status" value="1"/>
</dbReference>
<evidence type="ECO:0000313" key="13">
    <source>
        <dbReference type="Proteomes" id="UP000184600"/>
    </source>
</evidence>
<evidence type="ECO:0000256" key="2">
    <source>
        <dbReference type="ARBA" id="ARBA00022741"/>
    </source>
</evidence>
<keyword evidence="13" id="KW-1185">Reference proteome</keyword>
<dbReference type="AlphaFoldDB" id="A0A1M7YR16"/>
<protein>
    <submittedName>
        <fullName evidence="12">Regulatory protein LuxO</fullName>
    </submittedName>
</protein>
<dbReference type="GO" id="GO:0000160">
    <property type="term" value="P:phosphorelay signal transduction system"/>
    <property type="evidence" value="ECO:0007669"/>
    <property type="project" value="UniProtKB-KW"/>
</dbReference>
<dbReference type="CDD" id="cd00009">
    <property type="entry name" value="AAA"/>
    <property type="match status" value="1"/>
</dbReference>
<dbReference type="Pfam" id="PF00072">
    <property type="entry name" value="Response_reg"/>
    <property type="match status" value="1"/>
</dbReference>
<dbReference type="Gene3D" id="1.10.8.60">
    <property type="match status" value="1"/>
</dbReference>
<dbReference type="PROSITE" id="PS50110">
    <property type="entry name" value="RESPONSE_REGULATORY"/>
    <property type="match status" value="1"/>
</dbReference>
<dbReference type="InterPro" id="IPR027417">
    <property type="entry name" value="P-loop_NTPase"/>
</dbReference>
<feature type="compositionally biased region" description="Polar residues" evidence="9">
    <location>
        <begin position="394"/>
        <end position="408"/>
    </location>
</feature>
<evidence type="ECO:0000256" key="6">
    <source>
        <dbReference type="ARBA" id="ARBA00023125"/>
    </source>
</evidence>
<dbReference type="Gene3D" id="1.10.10.60">
    <property type="entry name" value="Homeodomain-like"/>
    <property type="match status" value="1"/>
</dbReference>
<feature type="modified residue" description="4-aspartylphosphate" evidence="8">
    <location>
        <position position="53"/>
    </location>
</feature>
<feature type="region of interest" description="Disordered" evidence="9">
    <location>
        <begin position="385"/>
        <end position="408"/>
    </location>
</feature>
<organism evidence="12 13">
    <name type="scientific">Vibrio quintilis</name>
    <dbReference type="NCBI Taxonomy" id="1117707"/>
    <lineage>
        <taxon>Bacteria</taxon>
        <taxon>Pseudomonadati</taxon>
        <taxon>Pseudomonadota</taxon>
        <taxon>Gammaproteobacteria</taxon>
        <taxon>Vibrionales</taxon>
        <taxon>Vibrionaceae</taxon>
        <taxon>Vibrio</taxon>
    </lineage>
</organism>